<sequence>MLIFLKWSDSKSICQLVWTSSKNWKLDNNTPTTGLLITRAKLFGIYQTRILQNSQHATFHFDSATSTRKLDILQNLYNCSLLWTPLSKESLSYSVPIDDISTQPRFIGRTMKNGQKQWSVCQVTKVGQSWSTSCIETSTQKIFKITADLSHLQVLTSFKNTLPNANKITLTTQPDLLSVRYPGTDFIRNKADVTVTQTLSQTHSLEKSVRTNLDTLIDVDIIVRKDVLLISHEEHWVNRKTQVDKKSVTIRRTITLPARTSVKSCTILEITNSPIQVGYLLGDSQSIGTIIAAEKSVVSSYIVEPVNARRACVAVLENDGKNSLSDLQGLFEL</sequence>
<comment type="caution">
    <text evidence="1">The sequence shown here is derived from an EMBL/GenBank/DDBJ whole genome shotgun (WGS) entry which is preliminary data.</text>
</comment>
<dbReference type="EMBL" id="LNIX01000030">
    <property type="protein sequence ID" value="OXA41321.1"/>
    <property type="molecule type" value="Genomic_DNA"/>
</dbReference>
<evidence type="ECO:0000313" key="2">
    <source>
        <dbReference type="Proteomes" id="UP000198287"/>
    </source>
</evidence>
<name>A0A226D9M4_FOLCA</name>
<evidence type="ECO:0000313" key="1">
    <source>
        <dbReference type="EMBL" id="OXA41321.1"/>
    </source>
</evidence>
<dbReference type="AlphaFoldDB" id="A0A226D9M4"/>
<dbReference type="Proteomes" id="UP000198287">
    <property type="component" value="Unassembled WGS sequence"/>
</dbReference>
<proteinExistence type="predicted"/>
<gene>
    <name evidence="1" type="ORF">Fcan01_23902</name>
</gene>
<keyword evidence="2" id="KW-1185">Reference proteome</keyword>
<organism evidence="1 2">
    <name type="scientific">Folsomia candida</name>
    <name type="common">Springtail</name>
    <dbReference type="NCBI Taxonomy" id="158441"/>
    <lineage>
        <taxon>Eukaryota</taxon>
        <taxon>Metazoa</taxon>
        <taxon>Ecdysozoa</taxon>
        <taxon>Arthropoda</taxon>
        <taxon>Hexapoda</taxon>
        <taxon>Collembola</taxon>
        <taxon>Entomobryomorpha</taxon>
        <taxon>Isotomoidea</taxon>
        <taxon>Isotomidae</taxon>
        <taxon>Proisotominae</taxon>
        <taxon>Folsomia</taxon>
    </lineage>
</organism>
<accession>A0A226D9M4</accession>
<reference evidence="1 2" key="1">
    <citation type="submission" date="2015-12" db="EMBL/GenBank/DDBJ databases">
        <title>The genome of Folsomia candida.</title>
        <authorList>
            <person name="Faddeeva A."/>
            <person name="Derks M.F."/>
            <person name="Anvar Y."/>
            <person name="Smit S."/>
            <person name="Van Straalen N."/>
            <person name="Roelofs D."/>
        </authorList>
    </citation>
    <scope>NUCLEOTIDE SEQUENCE [LARGE SCALE GENOMIC DNA]</scope>
    <source>
        <strain evidence="1 2">VU population</strain>
        <tissue evidence="1">Whole body</tissue>
    </source>
</reference>
<protein>
    <submittedName>
        <fullName evidence="1">Uncharacterized protein</fullName>
    </submittedName>
</protein>